<protein>
    <submittedName>
        <fullName evidence="2">MerR-like DNA binding protein</fullName>
    </submittedName>
</protein>
<proteinExistence type="predicted"/>
<dbReference type="InterPro" id="IPR000551">
    <property type="entry name" value="MerR-type_HTH_dom"/>
</dbReference>
<dbReference type="Proteomes" id="UP000243528">
    <property type="component" value="Unassembled WGS sequence"/>
</dbReference>
<reference evidence="2 3" key="1">
    <citation type="submission" date="2018-03" db="EMBL/GenBank/DDBJ databases">
        <title>Genomic Encyclopedia of Archaeal and Bacterial Type Strains, Phase II (KMG-II): from individual species to whole genera.</title>
        <authorList>
            <person name="Goeker M."/>
        </authorList>
    </citation>
    <scope>NUCLEOTIDE SEQUENCE [LARGE SCALE GENOMIC DNA]</scope>
    <source>
        <strain evidence="2 3">DSM 45211</strain>
    </source>
</reference>
<sequence length="62" mass="6989">MTTVEGQHLTLVDAYAAAHYFGVAPATVRQWVRRYGVKERGREKRRALYALEDLLDLTPGGN</sequence>
<dbReference type="Pfam" id="PF13411">
    <property type="entry name" value="MerR_1"/>
    <property type="match status" value="1"/>
</dbReference>
<feature type="domain" description="HTH merR-type" evidence="1">
    <location>
        <begin position="17"/>
        <end position="57"/>
    </location>
</feature>
<dbReference type="RefSeq" id="WP_106539809.1">
    <property type="nucleotide sequence ID" value="NZ_PYGE01000028.1"/>
</dbReference>
<evidence type="ECO:0000313" key="2">
    <source>
        <dbReference type="EMBL" id="PSK95811.1"/>
    </source>
</evidence>
<keyword evidence="3" id="KW-1185">Reference proteome</keyword>
<gene>
    <name evidence="2" type="ORF">CLV30_12863</name>
</gene>
<dbReference type="GO" id="GO:0003677">
    <property type="term" value="F:DNA binding"/>
    <property type="evidence" value="ECO:0007669"/>
    <property type="project" value="InterPro"/>
</dbReference>
<comment type="caution">
    <text evidence="2">The sequence shown here is derived from an EMBL/GenBank/DDBJ whole genome shotgun (WGS) entry which is preliminary data.</text>
</comment>
<organism evidence="2 3">
    <name type="scientific">Haloactinopolyspora alba</name>
    <dbReference type="NCBI Taxonomy" id="648780"/>
    <lineage>
        <taxon>Bacteria</taxon>
        <taxon>Bacillati</taxon>
        <taxon>Actinomycetota</taxon>
        <taxon>Actinomycetes</taxon>
        <taxon>Jiangellales</taxon>
        <taxon>Jiangellaceae</taxon>
        <taxon>Haloactinopolyspora</taxon>
    </lineage>
</organism>
<dbReference type="EMBL" id="PYGE01000028">
    <property type="protein sequence ID" value="PSK95811.1"/>
    <property type="molecule type" value="Genomic_DNA"/>
</dbReference>
<evidence type="ECO:0000313" key="3">
    <source>
        <dbReference type="Proteomes" id="UP000243528"/>
    </source>
</evidence>
<dbReference type="AlphaFoldDB" id="A0A2P8DF20"/>
<dbReference type="GO" id="GO:0006355">
    <property type="term" value="P:regulation of DNA-templated transcription"/>
    <property type="evidence" value="ECO:0007669"/>
    <property type="project" value="InterPro"/>
</dbReference>
<name>A0A2P8DF20_9ACTN</name>
<accession>A0A2P8DF20</accession>
<evidence type="ECO:0000259" key="1">
    <source>
        <dbReference type="Pfam" id="PF13411"/>
    </source>
</evidence>
<dbReference type="OrthoDB" id="3483399at2"/>